<dbReference type="InterPro" id="IPR011009">
    <property type="entry name" value="Kinase-like_dom_sf"/>
</dbReference>
<dbReference type="AlphaFoldDB" id="A0A222WSF2"/>
<dbReference type="Pfam" id="PF01636">
    <property type="entry name" value="APH"/>
    <property type="match status" value="1"/>
</dbReference>
<accession>A0A222WSF2</accession>
<evidence type="ECO:0000259" key="2">
    <source>
        <dbReference type="Pfam" id="PF01636"/>
    </source>
</evidence>
<feature type="domain" description="Aminoglycoside phosphotransferase" evidence="2">
    <location>
        <begin position="59"/>
        <end position="249"/>
    </location>
</feature>
<dbReference type="STRING" id="172713.GCA_001705305_03313"/>
<evidence type="ECO:0000313" key="3">
    <source>
        <dbReference type="EMBL" id="ASR48925.1"/>
    </source>
</evidence>
<sequence length="332" mass="38544">MNLFHHYVNADGTLNDTLVQNREILYTGTNGRDVERFYVLPSESYVFKPLTNDEQEGRERWVYEHVLPSLPPIYPRLLAYSGPGTDGGGEWMILEDLGPLHHLHEEETMLQAVGFVAWWHALPTERFTGLPLRGPKPLIEEMASELYERKPEVLKLCSSLGFSEQQVQRIYVKLEHQSFAQQLVLSHGDLHPGNYALSGERLMVLDWEHAHLNIPLWDVYHLIDMSHPLFPRRMTSDLRIRMLDTYLEQLELLGIRMDRAAFLLEYGMFAVIFSLWMILLIHSDLQRIGSDVHRNSNKWSKEQLKAQLKETSACLSECAAMMEWDKFNAVNK</sequence>
<proteinExistence type="predicted"/>
<dbReference type="EMBL" id="CP020028">
    <property type="protein sequence ID" value="ASR48925.1"/>
    <property type="molecule type" value="Genomic_DNA"/>
</dbReference>
<name>A0A222WSF2_9BACL</name>
<gene>
    <name evidence="3" type="ORF">B4V02_20585</name>
</gene>
<keyword evidence="1" id="KW-1133">Transmembrane helix</keyword>
<evidence type="ECO:0000313" key="4">
    <source>
        <dbReference type="Proteomes" id="UP000214666"/>
    </source>
</evidence>
<dbReference type="InterPro" id="IPR002575">
    <property type="entry name" value="Aminoglycoside_PTrfase"/>
</dbReference>
<organism evidence="3 4">
    <name type="scientific">Paenibacillus kribbensis</name>
    <dbReference type="NCBI Taxonomy" id="172713"/>
    <lineage>
        <taxon>Bacteria</taxon>
        <taxon>Bacillati</taxon>
        <taxon>Bacillota</taxon>
        <taxon>Bacilli</taxon>
        <taxon>Bacillales</taxon>
        <taxon>Paenibacillaceae</taxon>
        <taxon>Paenibacillus</taxon>
    </lineage>
</organism>
<feature type="transmembrane region" description="Helical" evidence="1">
    <location>
        <begin position="260"/>
        <end position="281"/>
    </location>
</feature>
<keyword evidence="4" id="KW-1185">Reference proteome</keyword>
<keyword evidence="1" id="KW-0472">Membrane</keyword>
<evidence type="ECO:0000256" key="1">
    <source>
        <dbReference type="SAM" id="Phobius"/>
    </source>
</evidence>
<dbReference type="Proteomes" id="UP000214666">
    <property type="component" value="Chromosome"/>
</dbReference>
<dbReference type="OrthoDB" id="2373207at2"/>
<dbReference type="SUPFAM" id="SSF56112">
    <property type="entry name" value="Protein kinase-like (PK-like)"/>
    <property type="match status" value="1"/>
</dbReference>
<protein>
    <submittedName>
        <fullName evidence="3">Protein licA</fullName>
    </submittedName>
</protein>
<reference evidence="3 4" key="1">
    <citation type="submission" date="2017-03" db="EMBL/GenBank/DDBJ databases">
        <title>Complete genome sequence of Paenibacillus Kribbensis producing bioflocculants.</title>
        <authorList>
            <person name="Lee H.-G."/>
            <person name="Oh H.-M."/>
        </authorList>
    </citation>
    <scope>NUCLEOTIDE SEQUENCE [LARGE SCALE GENOMIC DNA]</scope>
    <source>
        <strain evidence="3 4">AM49</strain>
    </source>
</reference>
<dbReference type="Gene3D" id="3.90.1200.10">
    <property type="match status" value="1"/>
</dbReference>
<dbReference type="KEGG" id="pkb:B4V02_20585"/>
<keyword evidence="1" id="KW-0812">Transmembrane</keyword>